<dbReference type="EMBL" id="QGMK01001446">
    <property type="protein sequence ID" value="TVY68740.1"/>
    <property type="molecule type" value="Genomic_DNA"/>
</dbReference>
<sequence length="312" mass="34072">MSKSGAIITGGASGVGLELTKHLLSKGWRVVMLDINKAGEEISKELGLDVLWVETDVSKWESQVKAYETGISFDPSLILRTADTSQAFSWCPELSFLAANAGLYTDATDPSSIMFSQHDGLPEKPPLENFGVNLIGTIYSIKLFLHHIQKLDPSQPKDGSPKARIVITSSQAGIYRLCANPIYTSSKQYLVGLTRSLGPYYSSTYSITINSIAPGAMPTPLIGPVIPLTPTKYMTPFTTIMKVFDRFIDGKETGQIIEASGENSYVSKQQEFADETSRWVFEDAAAFWGDALNKIGKKAEVGSKQEAIRSKL</sequence>
<dbReference type="PROSITE" id="PS00061">
    <property type="entry name" value="ADH_SHORT"/>
    <property type="match status" value="1"/>
</dbReference>
<dbReference type="PRINTS" id="PR00081">
    <property type="entry name" value="GDHRDH"/>
</dbReference>
<dbReference type="InterPro" id="IPR036291">
    <property type="entry name" value="NAD(P)-bd_dom_sf"/>
</dbReference>
<dbReference type="GO" id="GO:0016616">
    <property type="term" value="F:oxidoreductase activity, acting on the CH-OH group of donors, NAD or NADP as acceptor"/>
    <property type="evidence" value="ECO:0007669"/>
    <property type="project" value="TreeGrafter"/>
</dbReference>
<organism evidence="4 5">
    <name type="scientific">Lachnellula suecica</name>
    <dbReference type="NCBI Taxonomy" id="602035"/>
    <lineage>
        <taxon>Eukaryota</taxon>
        <taxon>Fungi</taxon>
        <taxon>Dikarya</taxon>
        <taxon>Ascomycota</taxon>
        <taxon>Pezizomycotina</taxon>
        <taxon>Leotiomycetes</taxon>
        <taxon>Helotiales</taxon>
        <taxon>Lachnaceae</taxon>
        <taxon>Lachnellula</taxon>
    </lineage>
</organism>
<dbReference type="OrthoDB" id="5371740at2759"/>
<keyword evidence="5" id="KW-1185">Reference proteome</keyword>
<dbReference type="GO" id="GO:0005737">
    <property type="term" value="C:cytoplasm"/>
    <property type="evidence" value="ECO:0007669"/>
    <property type="project" value="TreeGrafter"/>
</dbReference>
<dbReference type="InterPro" id="IPR002347">
    <property type="entry name" value="SDR_fam"/>
</dbReference>
<dbReference type="InterPro" id="IPR020904">
    <property type="entry name" value="Sc_DH/Rdtase_CS"/>
</dbReference>
<protein>
    <submittedName>
        <fullName evidence="4">5'-hydroxyaverantin dehydrogenase</fullName>
    </submittedName>
</protein>
<keyword evidence="2" id="KW-0521">NADP</keyword>
<accession>A0A8T9BXV5</accession>
<proteinExistence type="inferred from homology"/>
<dbReference type="AlphaFoldDB" id="A0A8T9BXV5"/>
<dbReference type="PANTHER" id="PTHR44229:SF4">
    <property type="entry name" value="15-HYDROXYPROSTAGLANDIN DEHYDROGENASE [NAD(+)]"/>
    <property type="match status" value="1"/>
</dbReference>
<name>A0A8T9BXV5_9HELO</name>
<evidence type="ECO:0000256" key="3">
    <source>
        <dbReference type="ARBA" id="ARBA00023002"/>
    </source>
</evidence>
<dbReference type="Pfam" id="PF00106">
    <property type="entry name" value="adh_short"/>
    <property type="match status" value="2"/>
</dbReference>
<keyword evidence="3" id="KW-0560">Oxidoreductase</keyword>
<dbReference type="PANTHER" id="PTHR44229">
    <property type="entry name" value="15-HYDROXYPROSTAGLANDIN DEHYDROGENASE [NAD(+)]"/>
    <property type="match status" value="1"/>
</dbReference>
<gene>
    <name evidence="4" type="primary">aflH_0</name>
    <name evidence="4" type="ORF">LSUE1_G005875</name>
</gene>
<dbReference type="Gene3D" id="3.40.50.720">
    <property type="entry name" value="NAD(P)-binding Rossmann-like Domain"/>
    <property type="match status" value="1"/>
</dbReference>
<comment type="caution">
    <text evidence="4">The sequence shown here is derived from an EMBL/GenBank/DDBJ whole genome shotgun (WGS) entry which is preliminary data.</text>
</comment>
<reference evidence="4 5" key="1">
    <citation type="submission" date="2018-05" db="EMBL/GenBank/DDBJ databases">
        <title>Genome sequencing and assembly of the regulated plant pathogen Lachnellula willkommii and related sister species for the development of diagnostic species identification markers.</title>
        <authorList>
            <person name="Giroux E."/>
            <person name="Bilodeau G."/>
        </authorList>
    </citation>
    <scope>NUCLEOTIDE SEQUENCE [LARGE SCALE GENOMIC DNA]</scope>
    <source>
        <strain evidence="4 5">CBS 268.59</strain>
    </source>
</reference>
<dbReference type="Proteomes" id="UP000469558">
    <property type="component" value="Unassembled WGS sequence"/>
</dbReference>
<comment type="similarity">
    <text evidence="1">Belongs to the short-chain dehydrogenases/reductases (SDR) family.</text>
</comment>
<evidence type="ECO:0000313" key="4">
    <source>
        <dbReference type="EMBL" id="TVY68740.1"/>
    </source>
</evidence>
<evidence type="ECO:0000313" key="5">
    <source>
        <dbReference type="Proteomes" id="UP000469558"/>
    </source>
</evidence>
<dbReference type="SUPFAM" id="SSF51735">
    <property type="entry name" value="NAD(P)-binding Rossmann-fold domains"/>
    <property type="match status" value="1"/>
</dbReference>
<evidence type="ECO:0000256" key="2">
    <source>
        <dbReference type="ARBA" id="ARBA00022857"/>
    </source>
</evidence>
<evidence type="ECO:0000256" key="1">
    <source>
        <dbReference type="ARBA" id="ARBA00006484"/>
    </source>
</evidence>